<protein>
    <submittedName>
        <fullName evidence="7">Cytochrome P450</fullName>
    </submittedName>
</protein>
<evidence type="ECO:0000256" key="4">
    <source>
        <dbReference type="ARBA" id="ARBA00023002"/>
    </source>
</evidence>
<dbReference type="InterPro" id="IPR036396">
    <property type="entry name" value="Cyt_P450_sf"/>
</dbReference>
<comment type="caution">
    <text evidence="7">The sequence shown here is derived from an EMBL/GenBank/DDBJ whole genome shotgun (WGS) entry which is preliminary data.</text>
</comment>
<keyword evidence="2" id="KW-0349">Heme</keyword>
<dbReference type="PANTHER" id="PTHR46696:SF1">
    <property type="entry name" value="CYTOCHROME P450 YJIB-RELATED"/>
    <property type="match status" value="1"/>
</dbReference>
<evidence type="ECO:0000256" key="2">
    <source>
        <dbReference type="ARBA" id="ARBA00022617"/>
    </source>
</evidence>
<keyword evidence="8" id="KW-1185">Reference proteome</keyword>
<dbReference type="InterPro" id="IPR002397">
    <property type="entry name" value="Cyt_P450_B"/>
</dbReference>
<proteinExistence type="inferred from homology"/>
<keyword evidence="4" id="KW-0560">Oxidoreductase</keyword>
<gene>
    <name evidence="7" type="ORF">GCM10018980_73260</name>
</gene>
<dbReference type="GO" id="GO:0004497">
    <property type="term" value="F:monooxygenase activity"/>
    <property type="evidence" value="ECO:0007669"/>
    <property type="project" value="UniProtKB-KW"/>
</dbReference>
<keyword evidence="6" id="KW-0503">Monooxygenase</keyword>
<dbReference type="EMBL" id="BNBF01000039">
    <property type="protein sequence ID" value="GHG75710.1"/>
    <property type="molecule type" value="Genomic_DNA"/>
</dbReference>
<accession>A0A919F498</accession>
<comment type="similarity">
    <text evidence="1">Belongs to the cytochrome P450 family.</text>
</comment>
<dbReference type="InterPro" id="IPR001128">
    <property type="entry name" value="Cyt_P450"/>
</dbReference>
<dbReference type="GO" id="GO:0005506">
    <property type="term" value="F:iron ion binding"/>
    <property type="evidence" value="ECO:0007669"/>
    <property type="project" value="InterPro"/>
</dbReference>
<name>A0A919F498_9ACTN</name>
<reference evidence="8" key="1">
    <citation type="journal article" date="2019" name="Int. J. Syst. Evol. Microbiol.">
        <title>The Global Catalogue of Microorganisms (GCM) 10K type strain sequencing project: providing services to taxonomists for standard genome sequencing and annotation.</title>
        <authorList>
            <consortium name="The Broad Institute Genomics Platform"/>
            <consortium name="The Broad Institute Genome Sequencing Center for Infectious Disease"/>
            <person name="Wu L."/>
            <person name="Ma J."/>
        </authorList>
    </citation>
    <scope>NUCLEOTIDE SEQUENCE [LARGE SCALE GENOMIC DNA]</scope>
    <source>
        <strain evidence="8">JCM 4253</strain>
    </source>
</reference>
<dbReference type="FunFam" id="1.10.630.10:FF:000018">
    <property type="entry name" value="Cytochrome P450 monooxygenase"/>
    <property type="match status" value="1"/>
</dbReference>
<evidence type="ECO:0000256" key="3">
    <source>
        <dbReference type="ARBA" id="ARBA00022723"/>
    </source>
</evidence>
<sequence>MDPEFTHDPNRAYARLREQAPLVRIGTPGAPPVWLVTRCADVRSMLSDPEIVVDHANVPGNEGTSLMDQLLGALDLPDDFRAEFRTYARNMMFVDGDEHARLRKLILPAFAVKRIKALRPAIEEMSARLLDALAAKGGGDLIEEYSSPLTGTVICELIGFDRADHPRVRKLMRSYADGDIHFSGREMVECTKELIARRRAEPADDLISTLVRTRDETGDRLSEDEMVAMVLLLIMNGHHSTSFFIPASVVALFRNPDQLALLRAEPELMPDAIEELLRVANPVPVTSPRYATRDMELSGCPVRKGETLTGSFFAANFDPRAFPDPERLDLRRERRRGEGHVSFGAGPHYCTGAALAKLETDVALRHLLLDRDTLEIAVPLDELEYTDATLGVHMLAGLPVWL</sequence>
<dbReference type="SUPFAM" id="SSF48264">
    <property type="entry name" value="Cytochrome P450"/>
    <property type="match status" value="1"/>
</dbReference>
<keyword evidence="3" id="KW-0479">Metal-binding</keyword>
<evidence type="ECO:0000256" key="6">
    <source>
        <dbReference type="ARBA" id="ARBA00023033"/>
    </source>
</evidence>
<dbReference type="Gene3D" id="1.10.630.10">
    <property type="entry name" value="Cytochrome P450"/>
    <property type="match status" value="1"/>
</dbReference>
<dbReference type="Proteomes" id="UP000619355">
    <property type="component" value="Unassembled WGS sequence"/>
</dbReference>
<organism evidence="7 8">
    <name type="scientific">Streptomyces capoamus</name>
    <dbReference type="NCBI Taxonomy" id="68183"/>
    <lineage>
        <taxon>Bacteria</taxon>
        <taxon>Bacillati</taxon>
        <taxon>Actinomycetota</taxon>
        <taxon>Actinomycetes</taxon>
        <taxon>Kitasatosporales</taxon>
        <taxon>Streptomycetaceae</taxon>
        <taxon>Streptomyces</taxon>
    </lineage>
</organism>
<dbReference type="GO" id="GO:0020037">
    <property type="term" value="F:heme binding"/>
    <property type="evidence" value="ECO:0007669"/>
    <property type="project" value="InterPro"/>
</dbReference>
<evidence type="ECO:0000313" key="8">
    <source>
        <dbReference type="Proteomes" id="UP000619355"/>
    </source>
</evidence>
<dbReference type="PRINTS" id="PR00359">
    <property type="entry name" value="BP450"/>
</dbReference>
<dbReference type="Pfam" id="PF00067">
    <property type="entry name" value="p450"/>
    <property type="match status" value="1"/>
</dbReference>
<dbReference type="AlphaFoldDB" id="A0A919F498"/>
<dbReference type="GO" id="GO:0016705">
    <property type="term" value="F:oxidoreductase activity, acting on paired donors, with incorporation or reduction of molecular oxygen"/>
    <property type="evidence" value="ECO:0007669"/>
    <property type="project" value="InterPro"/>
</dbReference>
<evidence type="ECO:0000256" key="1">
    <source>
        <dbReference type="ARBA" id="ARBA00010617"/>
    </source>
</evidence>
<evidence type="ECO:0000256" key="5">
    <source>
        <dbReference type="ARBA" id="ARBA00023004"/>
    </source>
</evidence>
<evidence type="ECO:0000313" key="7">
    <source>
        <dbReference type="EMBL" id="GHG75710.1"/>
    </source>
</evidence>
<keyword evidence="5" id="KW-0408">Iron</keyword>
<dbReference type="PANTHER" id="PTHR46696">
    <property type="entry name" value="P450, PUTATIVE (EUROFUNG)-RELATED"/>
    <property type="match status" value="1"/>
</dbReference>